<keyword evidence="9" id="KW-0812">Transmembrane</keyword>
<dbReference type="Proteomes" id="UP001352852">
    <property type="component" value="Unassembled WGS sequence"/>
</dbReference>
<dbReference type="PANTHER" id="PTHR23292">
    <property type="entry name" value="LIPOPOLYSACCHARIDE-INDUCED TUMOR NECROSIS FACTOR-ALPHA FACTOR"/>
    <property type="match status" value="1"/>
</dbReference>
<evidence type="ECO:0000256" key="8">
    <source>
        <dbReference type="SAM" id="MobiDB-lite"/>
    </source>
</evidence>
<dbReference type="InterPro" id="IPR037519">
    <property type="entry name" value="LITAF_fam"/>
</dbReference>
<keyword evidence="9" id="KW-1133">Transmembrane helix</keyword>
<keyword evidence="5" id="KW-0479">Metal-binding</keyword>
<keyword evidence="7 9" id="KW-0472">Membrane</keyword>
<dbReference type="Pfam" id="PF10601">
    <property type="entry name" value="zf-LITAF-like"/>
    <property type="match status" value="1"/>
</dbReference>
<sequence>MEPPSYDEASRHLSVQIPEDVTHPSTPVYTSSLSPSTPPPTYGEAVYPNAFPVLIPPSRQTAVVLPPGNSRTTVHPLTQIGERPARGPRAPSVAVISQPQPVPIIMSSLRDSPGFVCCPHCQQLVTSNVTYVAGKAAWCTCLILALVGLFCGFCLIPLCMRRLQDAHHSCPHCGKELYIYER</sequence>
<reference evidence="11 12" key="1">
    <citation type="submission" date="2021-06" db="EMBL/GenBank/DDBJ databases">
        <authorList>
            <person name="Palmer J.M."/>
        </authorList>
    </citation>
    <scope>NUCLEOTIDE SEQUENCE [LARGE SCALE GENOMIC DNA]</scope>
    <source>
        <strain evidence="11 12">CL_MEX2019</strain>
        <tissue evidence="11">Muscle</tissue>
    </source>
</reference>
<comment type="subcellular location">
    <subcellularLocation>
        <location evidence="1">Endosome membrane</location>
        <topology evidence="1">Peripheral membrane protein</topology>
        <orientation evidence="1">Cytoplasmic side</orientation>
    </subcellularLocation>
    <subcellularLocation>
        <location evidence="2">Late endosome membrane</location>
    </subcellularLocation>
    <subcellularLocation>
        <location evidence="3">Lysosome membrane</location>
        <topology evidence="3">Peripheral membrane protein</topology>
        <orientation evidence="3">Cytoplasmic side</orientation>
    </subcellularLocation>
</comment>
<gene>
    <name evidence="11" type="ORF">CHARACLAT_008900</name>
</gene>
<feature type="compositionally biased region" description="Low complexity" evidence="8">
    <location>
        <begin position="24"/>
        <end position="35"/>
    </location>
</feature>
<dbReference type="PROSITE" id="PS51837">
    <property type="entry name" value="LITAF"/>
    <property type="match status" value="1"/>
</dbReference>
<organism evidence="11 12">
    <name type="scientific">Characodon lateralis</name>
    <dbReference type="NCBI Taxonomy" id="208331"/>
    <lineage>
        <taxon>Eukaryota</taxon>
        <taxon>Metazoa</taxon>
        <taxon>Chordata</taxon>
        <taxon>Craniata</taxon>
        <taxon>Vertebrata</taxon>
        <taxon>Euteleostomi</taxon>
        <taxon>Actinopterygii</taxon>
        <taxon>Neopterygii</taxon>
        <taxon>Teleostei</taxon>
        <taxon>Neoteleostei</taxon>
        <taxon>Acanthomorphata</taxon>
        <taxon>Ovalentaria</taxon>
        <taxon>Atherinomorphae</taxon>
        <taxon>Cyprinodontiformes</taxon>
        <taxon>Goodeidae</taxon>
        <taxon>Characodon</taxon>
    </lineage>
</organism>
<evidence type="ECO:0000256" key="7">
    <source>
        <dbReference type="ARBA" id="ARBA00023136"/>
    </source>
</evidence>
<dbReference type="InterPro" id="IPR006629">
    <property type="entry name" value="LITAF"/>
</dbReference>
<evidence type="ECO:0000313" key="11">
    <source>
        <dbReference type="EMBL" id="MED6293263.1"/>
    </source>
</evidence>
<dbReference type="SMART" id="SM00714">
    <property type="entry name" value="LITAF"/>
    <property type="match status" value="1"/>
</dbReference>
<comment type="caution">
    <text evidence="11">The sequence shown here is derived from an EMBL/GenBank/DDBJ whole genome shotgun (WGS) entry which is preliminary data.</text>
</comment>
<proteinExistence type="inferred from homology"/>
<evidence type="ECO:0000256" key="4">
    <source>
        <dbReference type="ARBA" id="ARBA00005975"/>
    </source>
</evidence>
<evidence type="ECO:0000256" key="5">
    <source>
        <dbReference type="ARBA" id="ARBA00022723"/>
    </source>
</evidence>
<evidence type="ECO:0000256" key="1">
    <source>
        <dbReference type="ARBA" id="ARBA00004125"/>
    </source>
</evidence>
<keyword evidence="6" id="KW-0862">Zinc</keyword>
<accession>A0ABU7F3Q5</accession>
<evidence type="ECO:0000256" key="3">
    <source>
        <dbReference type="ARBA" id="ARBA00004630"/>
    </source>
</evidence>
<feature type="domain" description="LITAF" evidence="10">
    <location>
        <begin position="98"/>
        <end position="182"/>
    </location>
</feature>
<name>A0ABU7F3Q5_9TELE</name>
<comment type="similarity">
    <text evidence="4">Belongs to the CDIP1/LITAF family.</text>
</comment>
<feature type="transmembrane region" description="Helical" evidence="9">
    <location>
        <begin position="135"/>
        <end position="159"/>
    </location>
</feature>
<feature type="region of interest" description="Disordered" evidence="8">
    <location>
        <begin position="16"/>
        <end position="41"/>
    </location>
</feature>
<keyword evidence="12" id="KW-1185">Reference proteome</keyword>
<dbReference type="PANTHER" id="PTHR23292:SF45">
    <property type="entry name" value="LIPOPOLYSACCHARIDE-INDUCED TUMOR NECROSIS FACTOR-ALPHA FACTOR HOMOLOG"/>
    <property type="match status" value="1"/>
</dbReference>
<evidence type="ECO:0000256" key="9">
    <source>
        <dbReference type="SAM" id="Phobius"/>
    </source>
</evidence>
<dbReference type="EMBL" id="JAHUTJ010074304">
    <property type="protein sequence ID" value="MED6293263.1"/>
    <property type="molecule type" value="Genomic_DNA"/>
</dbReference>
<evidence type="ECO:0000313" key="12">
    <source>
        <dbReference type="Proteomes" id="UP001352852"/>
    </source>
</evidence>
<evidence type="ECO:0000256" key="6">
    <source>
        <dbReference type="ARBA" id="ARBA00022833"/>
    </source>
</evidence>
<protein>
    <recommendedName>
        <fullName evidence="10">LITAF domain-containing protein</fullName>
    </recommendedName>
</protein>
<evidence type="ECO:0000256" key="2">
    <source>
        <dbReference type="ARBA" id="ARBA00004414"/>
    </source>
</evidence>
<evidence type="ECO:0000259" key="10">
    <source>
        <dbReference type="PROSITE" id="PS51837"/>
    </source>
</evidence>